<dbReference type="NCBIfam" id="TIGR01353">
    <property type="entry name" value="dGTP_triPase"/>
    <property type="match status" value="1"/>
</dbReference>
<organism evidence="4">
    <name type="scientific">Streptomyces sp. NBC_00060</name>
    <dbReference type="NCBI Taxonomy" id="2975636"/>
    <lineage>
        <taxon>Bacteria</taxon>
        <taxon>Bacillati</taxon>
        <taxon>Actinomycetota</taxon>
        <taxon>Actinomycetes</taxon>
        <taxon>Kitasatosporales</taxon>
        <taxon>Streptomycetaceae</taxon>
        <taxon>Streptomyces</taxon>
    </lineage>
</organism>
<dbReference type="InterPro" id="IPR026875">
    <property type="entry name" value="PHydrolase_assoc_dom"/>
</dbReference>
<feature type="region of interest" description="Disordered" evidence="2">
    <location>
        <begin position="17"/>
        <end position="36"/>
    </location>
</feature>
<feature type="domain" description="HD/PDEase" evidence="3">
    <location>
        <begin position="68"/>
        <end position="253"/>
    </location>
</feature>
<dbReference type="PANTHER" id="PTHR11373">
    <property type="entry name" value="DEOXYNUCLEOSIDE TRIPHOSPHATE TRIPHOSPHOHYDROLASE"/>
    <property type="match status" value="1"/>
</dbReference>
<dbReference type="SUPFAM" id="SSF109604">
    <property type="entry name" value="HD-domain/PDEase-like"/>
    <property type="match status" value="1"/>
</dbReference>
<dbReference type="CDD" id="cd00077">
    <property type="entry name" value="HDc"/>
    <property type="match status" value="1"/>
</dbReference>
<dbReference type="InterPro" id="IPR006674">
    <property type="entry name" value="HD_domain"/>
</dbReference>
<keyword evidence="1" id="KW-0378">Hydrolase</keyword>
<dbReference type="Gene3D" id="1.10.3210.10">
    <property type="entry name" value="Hypothetical protein af1432"/>
    <property type="match status" value="1"/>
</dbReference>
<evidence type="ECO:0000313" key="4">
    <source>
        <dbReference type="EMBL" id="WTU39484.1"/>
    </source>
</evidence>
<dbReference type="InterPro" id="IPR006261">
    <property type="entry name" value="dGTPase"/>
</dbReference>
<evidence type="ECO:0000256" key="1">
    <source>
        <dbReference type="ARBA" id="ARBA00022801"/>
    </source>
</evidence>
<dbReference type="PANTHER" id="PTHR11373:SF32">
    <property type="entry name" value="DEOXYGUANOSINETRIPHOSPHATE TRIPHOSPHOHYDROLASE"/>
    <property type="match status" value="1"/>
</dbReference>
<proteinExistence type="predicted"/>
<name>A0AAU2GTR8_9ACTN</name>
<gene>
    <name evidence="4" type="primary">dgt</name>
    <name evidence="4" type="ORF">OHV25_07820</name>
</gene>
<evidence type="ECO:0000259" key="3">
    <source>
        <dbReference type="SMART" id="SM00471"/>
    </source>
</evidence>
<dbReference type="GO" id="GO:0008832">
    <property type="term" value="F:dGTPase activity"/>
    <property type="evidence" value="ECO:0007669"/>
    <property type="project" value="TreeGrafter"/>
</dbReference>
<dbReference type="Pfam" id="PF13286">
    <property type="entry name" value="HD_assoc"/>
    <property type="match status" value="1"/>
</dbReference>
<dbReference type="Pfam" id="PF01966">
    <property type="entry name" value="HD"/>
    <property type="match status" value="1"/>
</dbReference>
<dbReference type="InterPro" id="IPR003607">
    <property type="entry name" value="HD/PDEase_dom"/>
</dbReference>
<evidence type="ECO:0000256" key="2">
    <source>
        <dbReference type="SAM" id="MobiDB-lite"/>
    </source>
</evidence>
<dbReference type="AlphaFoldDB" id="A0AAU2GTR8"/>
<accession>A0AAU2GTR8</accession>
<dbReference type="EMBL" id="CP108253">
    <property type="protein sequence ID" value="WTU39484.1"/>
    <property type="molecule type" value="Genomic_DNA"/>
</dbReference>
<sequence>MAYSDDDKLRLQVRRSDVSGLPESWGDADDLEDHRPPFARDSDRLIDTVGFRRLQGKTQVISPGQADFARSRLTHTIEVSRIARSIAFKVCREGDVDHADHALQAALICEAAGYAHDFGHPPFGHGGERALDAALKEVASDWGIDYYSFGGFEGNAQTFRQLVWSFSRSLDKPGLHLTRAVLDATLKYPWTKTRNGMSKPNKWSCFPTEDWAFEWVRKGVPHSRRQSRSFEADVMDWADDVTYASHDLEDWYRAGVIPLARLAVSGEARAKLAQDMARELPDAPGAAENEAVIESIFAEHGLFSDFAKIQGLYEGSEEQKSAIRESRRRVFEYSFENSFCRNPLAGRHEAQLEISNSARVINDTLRNMVEFYVLKNPRMATYEYGQGRVVEFLTKAYAQLVQGDGGQVSRVIPPVDRDRIIKLLRLSDEAAGKAEILRLVSDYVSGMTDNYAMMMYGRLSGSSPATYNVYF</sequence>
<dbReference type="InterPro" id="IPR050135">
    <property type="entry name" value="dGTPase-like"/>
</dbReference>
<protein>
    <submittedName>
        <fullName evidence="4">DNTP triphosphohydrolase</fullName>
    </submittedName>
</protein>
<dbReference type="SMART" id="SM00471">
    <property type="entry name" value="HDc"/>
    <property type="match status" value="1"/>
</dbReference>
<dbReference type="GO" id="GO:0006203">
    <property type="term" value="P:dGTP catabolic process"/>
    <property type="evidence" value="ECO:0007669"/>
    <property type="project" value="TreeGrafter"/>
</dbReference>
<reference evidence="4" key="1">
    <citation type="submission" date="2022-10" db="EMBL/GenBank/DDBJ databases">
        <title>The complete genomes of actinobacterial strains from the NBC collection.</title>
        <authorList>
            <person name="Joergensen T.S."/>
            <person name="Alvarez Arevalo M."/>
            <person name="Sterndorff E.B."/>
            <person name="Faurdal D."/>
            <person name="Vuksanovic O."/>
            <person name="Mourched A.-S."/>
            <person name="Charusanti P."/>
            <person name="Shaw S."/>
            <person name="Blin K."/>
            <person name="Weber T."/>
        </authorList>
    </citation>
    <scope>NUCLEOTIDE SEQUENCE</scope>
    <source>
        <strain evidence="4">NBC_00060</strain>
    </source>
</reference>